<dbReference type="PANTHER" id="PTHR33217">
    <property type="entry name" value="TRANSPOSASE FOR INSERTION SEQUENCE ELEMENT IS1081"/>
    <property type="match status" value="1"/>
</dbReference>
<dbReference type="Pfam" id="PF00872">
    <property type="entry name" value="Transposase_mut"/>
    <property type="match status" value="1"/>
</dbReference>
<gene>
    <name evidence="8" type="ORF">EJ997_07010</name>
</gene>
<dbReference type="NCBIfam" id="NF033543">
    <property type="entry name" value="transpos_IS256"/>
    <property type="match status" value="1"/>
</dbReference>
<evidence type="ECO:0000313" key="9">
    <source>
        <dbReference type="Proteomes" id="UP000280344"/>
    </source>
</evidence>
<reference evidence="8 9" key="1">
    <citation type="submission" date="2018-12" db="EMBL/GenBank/DDBJ databases">
        <title>Complete genome sequence of Flaviflexus sp. H23T48.</title>
        <authorList>
            <person name="Bae J.-W."/>
            <person name="Lee J.-Y."/>
        </authorList>
    </citation>
    <scope>NUCLEOTIDE SEQUENCE [LARGE SCALE GENOMIC DNA]</scope>
    <source>
        <strain evidence="8 9">H23T48</strain>
    </source>
</reference>
<dbReference type="PANTHER" id="PTHR33217:SF7">
    <property type="entry name" value="TRANSPOSASE FOR INSERTION SEQUENCE ELEMENT IS1081"/>
    <property type="match status" value="1"/>
</dbReference>
<dbReference type="KEGG" id="flh:EJ997_07010"/>
<comment type="function">
    <text evidence="1 6">Required for the transposition of the insertion element.</text>
</comment>
<keyword evidence="4 6" id="KW-0238">DNA-binding</keyword>
<dbReference type="InterPro" id="IPR001207">
    <property type="entry name" value="Transposase_mutator"/>
</dbReference>
<dbReference type="GO" id="GO:0003677">
    <property type="term" value="F:DNA binding"/>
    <property type="evidence" value="ECO:0007669"/>
    <property type="project" value="UniProtKB-UniRule"/>
</dbReference>
<organism evidence="8 9">
    <name type="scientific">Flaviflexus ciconiae</name>
    <dbReference type="NCBI Taxonomy" id="2496867"/>
    <lineage>
        <taxon>Bacteria</taxon>
        <taxon>Bacillati</taxon>
        <taxon>Actinomycetota</taxon>
        <taxon>Actinomycetes</taxon>
        <taxon>Actinomycetales</taxon>
        <taxon>Actinomycetaceae</taxon>
        <taxon>Flaviflexus</taxon>
    </lineage>
</organism>
<evidence type="ECO:0000313" key="8">
    <source>
        <dbReference type="EMBL" id="AZQ78187.1"/>
    </source>
</evidence>
<dbReference type="GO" id="GO:0006313">
    <property type="term" value="P:DNA transposition"/>
    <property type="evidence" value="ECO:0007669"/>
    <property type="project" value="UniProtKB-UniRule"/>
</dbReference>
<dbReference type="RefSeq" id="WP_126704986.1">
    <property type="nucleotide sequence ID" value="NZ_CP034593.1"/>
</dbReference>
<dbReference type="GO" id="GO:0004803">
    <property type="term" value="F:transposase activity"/>
    <property type="evidence" value="ECO:0007669"/>
    <property type="project" value="UniProtKB-UniRule"/>
</dbReference>
<protein>
    <recommendedName>
        <fullName evidence="6">Mutator family transposase</fullName>
    </recommendedName>
</protein>
<dbReference type="AlphaFoldDB" id="A0A3Q9G3K9"/>
<feature type="region of interest" description="Disordered" evidence="7">
    <location>
        <begin position="46"/>
        <end position="69"/>
    </location>
</feature>
<dbReference type="OrthoDB" id="9793302at2"/>
<evidence type="ECO:0000256" key="4">
    <source>
        <dbReference type="ARBA" id="ARBA00023125"/>
    </source>
</evidence>
<keyword evidence="3 6" id="KW-0815">Transposition</keyword>
<feature type="compositionally biased region" description="Basic and acidic residues" evidence="7">
    <location>
        <begin position="51"/>
        <end position="60"/>
    </location>
</feature>
<keyword evidence="5 6" id="KW-0233">DNA recombination</keyword>
<sequence>MTHHQSALTTLISEVLTDPDLAHNDVFRRLLQAGLQDLIDAEATAKIGAGPHERTPDRITHRNGTRPQTLATPAGEVDLQIPKLRQGSFFPALLSPRRRVDKALYAVICQAWIDGVSTRKVDHLIKALGNDTGISKSTVSRICADIDEGVSQFLGRPLDHTWFPYLFLDATYLDVRVRNRVVSQALVIATGVSGEGKREILGMALGDSETTDFWIEFLRSLRERGLKVATSADPLGVAVVTSDAHAGLKAAVKAILPGAAWQRCRVHFARNITQRVGSARSKPVNALVSTIFAQTTAQTVRAQYRTVIDGLSGSFPEVAAMLEQAEAELTAFADMPQEHWKKIWSNNPIERLNREIKRRADVVQIFPDPASVTRLVGAVLQEQHEEWLYAEQRYFSEVSMRKLIHTLNAPTGQTDHHPGQELFLTA</sequence>
<evidence type="ECO:0000256" key="2">
    <source>
        <dbReference type="ARBA" id="ARBA00010961"/>
    </source>
</evidence>
<comment type="similarity">
    <text evidence="2 6">Belongs to the transposase mutator family.</text>
</comment>
<evidence type="ECO:0000256" key="3">
    <source>
        <dbReference type="ARBA" id="ARBA00022578"/>
    </source>
</evidence>
<accession>A0A3Q9G3K9</accession>
<evidence type="ECO:0000256" key="5">
    <source>
        <dbReference type="ARBA" id="ARBA00023172"/>
    </source>
</evidence>
<name>A0A3Q9G3K9_9ACTO</name>
<evidence type="ECO:0000256" key="6">
    <source>
        <dbReference type="RuleBase" id="RU365089"/>
    </source>
</evidence>
<evidence type="ECO:0000256" key="1">
    <source>
        <dbReference type="ARBA" id="ARBA00002190"/>
    </source>
</evidence>
<keyword evidence="6" id="KW-0814">Transposable element</keyword>
<keyword evidence="9" id="KW-1185">Reference proteome</keyword>
<proteinExistence type="inferred from homology"/>
<dbReference type="Proteomes" id="UP000280344">
    <property type="component" value="Chromosome"/>
</dbReference>
<evidence type="ECO:0000256" key="7">
    <source>
        <dbReference type="SAM" id="MobiDB-lite"/>
    </source>
</evidence>
<dbReference type="EMBL" id="CP034593">
    <property type="protein sequence ID" value="AZQ78187.1"/>
    <property type="molecule type" value="Genomic_DNA"/>
</dbReference>